<name>A0ABS4E3T5_9HYPH</name>
<keyword evidence="1" id="KW-0472">Membrane</keyword>
<dbReference type="EMBL" id="JAGGJU010000012">
    <property type="protein sequence ID" value="MBP1852603.1"/>
    <property type="molecule type" value="Genomic_DNA"/>
</dbReference>
<organism evidence="3 4">
    <name type="scientific">Rhizobium halophytocola</name>
    <dbReference type="NCBI Taxonomy" id="735519"/>
    <lineage>
        <taxon>Bacteria</taxon>
        <taxon>Pseudomonadati</taxon>
        <taxon>Pseudomonadota</taxon>
        <taxon>Alphaproteobacteria</taxon>
        <taxon>Hyphomicrobiales</taxon>
        <taxon>Rhizobiaceae</taxon>
        <taxon>Rhizobium/Agrobacterium group</taxon>
        <taxon>Rhizobium</taxon>
    </lineage>
</organism>
<keyword evidence="1" id="KW-1133">Transmembrane helix</keyword>
<gene>
    <name evidence="3" type="ORF">J2Z17_004061</name>
</gene>
<protein>
    <recommendedName>
        <fullName evidence="2">YcxB-like C-terminal domain-containing protein</fullName>
    </recommendedName>
</protein>
<dbReference type="Pfam" id="PF14317">
    <property type="entry name" value="YcxB"/>
    <property type="match status" value="1"/>
</dbReference>
<keyword evidence="4" id="KW-1185">Reference proteome</keyword>
<feature type="domain" description="YcxB-like C-terminal" evidence="2">
    <location>
        <begin position="98"/>
        <end position="158"/>
    </location>
</feature>
<feature type="transmembrane region" description="Helical" evidence="1">
    <location>
        <begin position="50"/>
        <end position="69"/>
    </location>
</feature>
<reference evidence="3 4" key="1">
    <citation type="submission" date="2021-03" db="EMBL/GenBank/DDBJ databases">
        <title>Genomic Encyclopedia of Type Strains, Phase IV (KMG-IV): sequencing the most valuable type-strain genomes for metagenomic binning, comparative biology and taxonomic classification.</title>
        <authorList>
            <person name="Goeker M."/>
        </authorList>
    </citation>
    <scope>NUCLEOTIDE SEQUENCE [LARGE SCALE GENOMIC DNA]</scope>
    <source>
        <strain evidence="3 4">DSM 21600</strain>
    </source>
</reference>
<dbReference type="RefSeq" id="WP_209947566.1">
    <property type="nucleotide sequence ID" value="NZ_JAGGJU010000012.1"/>
</dbReference>
<evidence type="ECO:0000256" key="1">
    <source>
        <dbReference type="SAM" id="Phobius"/>
    </source>
</evidence>
<evidence type="ECO:0000313" key="4">
    <source>
        <dbReference type="Proteomes" id="UP000759443"/>
    </source>
</evidence>
<evidence type="ECO:0000259" key="2">
    <source>
        <dbReference type="Pfam" id="PF14317"/>
    </source>
</evidence>
<accession>A0ABS4E3T5</accession>
<dbReference type="InterPro" id="IPR025588">
    <property type="entry name" value="YcxB-like_C"/>
</dbReference>
<keyword evidence="1" id="KW-0812">Transmembrane</keyword>
<proteinExistence type="predicted"/>
<dbReference type="Proteomes" id="UP000759443">
    <property type="component" value="Unassembled WGS sequence"/>
</dbReference>
<feature type="transmembrane region" description="Helical" evidence="1">
    <location>
        <begin position="25"/>
        <end position="44"/>
    </location>
</feature>
<sequence>MRYRLTEDDILAGQDLWRRQRTTPVAVAMAFVFCAGLCAVYLLLLFELSFVSTAIASPLFAALVLFAVARAGRRLGRRKSVQYFRETPASHEETELTFDAAEISLTRDRGHGRHAWTDFKSWSEDATVFVLFPAGPQFFAFPKRAFSPADERAFRRCLNQSGLVSARLFPI</sequence>
<comment type="caution">
    <text evidence="3">The sequence shown here is derived from an EMBL/GenBank/DDBJ whole genome shotgun (WGS) entry which is preliminary data.</text>
</comment>
<evidence type="ECO:0000313" key="3">
    <source>
        <dbReference type="EMBL" id="MBP1852603.1"/>
    </source>
</evidence>